<reference evidence="11" key="3">
    <citation type="submission" date="2025-08" db="UniProtKB">
        <authorList>
            <consortium name="RefSeq"/>
        </authorList>
    </citation>
    <scope>IDENTIFICATION</scope>
    <source>
        <strain evidence="11">CBS 342.82</strain>
    </source>
</reference>
<dbReference type="Gene3D" id="4.10.70.10">
    <property type="entry name" value="Disintegrin domain"/>
    <property type="match status" value="1"/>
</dbReference>
<dbReference type="RefSeq" id="XP_033463308.1">
    <property type="nucleotide sequence ID" value="XM_033602431.1"/>
</dbReference>
<dbReference type="GO" id="GO:0004222">
    <property type="term" value="F:metalloendopeptidase activity"/>
    <property type="evidence" value="ECO:0007669"/>
    <property type="project" value="InterPro"/>
</dbReference>
<dbReference type="Gene3D" id="3.40.1620.60">
    <property type="match status" value="1"/>
</dbReference>
<dbReference type="GO" id="GO:0046872">
    <property type="term" value="F:metal ion binding"/>
    <property type="evidence" value="ECO:0007669"/>
    <property type="project" value="UniProtKB-KW"/>
</dbReference>
<feature type="active site" evidence="4">
    <location>
        <position position="436"/>
    </location>
</feature>
<evidence type="ECO:0000259" key="9">
    <source>
        <dbReference type="PROSITE" id="PS50215"/>
    </source>
</evidence>
<keyword evidence="6" id="KW-0812">Transmembrane</keyword>
<dbReference type="InterPro" id="IPR024079">
    <property type="entry name" value="MetalloPept_cat_dom_sf"/>
</dbReference>
<evidence type="ECO:0000259" key="8">
    <source>
        <dbReference type="PROSITE" id="PS50214"/>
    </source>
</evidence>
<keyword evidence="1" id="KW-1015">Disulfide bond</keyword>
<organism evidence="11">
    <name type="scientific">Dissoconium aciculare CBS 342.82</name>
    <dbReference type="NCBI Taxonomy" id="1314786"/>
    <lineage>
        <taxon>Eukaryota</taxon>
        <taxon>Fungi</taxon>
        <taxon>Dikarya</taxon>
        <taxon>Ascomycota</taxon>
        <taxon>Pezizomycotina</taxon>
        <taxon>Dothideomycetes</taxon>
        <taxon>Dothideomycetidae</taxon>
        <taxon>Mycosphaerellales</taxon>
        <taxon>Dissoconiaceae</taxon>
        <taxon>Dissoconium</taxon>
    </lineage>
</organism>
<dbReference type="InterPro" id="IPR001762">
    <property type="entry name" value="Disintegrin_dom"/>
</dbReference>
<dbReference type="InterPro" id="IPR036436">
    <property type="entry name" value="Disintegrin_dom_sf"/>
</dbReference>
<dbReference type="Proteomes" id="UP000504637">
    <property type="component" value="Unplaced"/>
</dbReference>
<dbReference type="SUPFAM" id="SSF57552">
    <property type="entry name" value="Blood coagulation inhibitor (disintegrin)"/>
    <property type="match status" value="1"/>
</dbReference>
<evidence type="ECO:0000256" key="4">
    <source>
        <dbReference type="PROSITE-ProRule" id="PRU00276"/>
    </source>
</evidence>
<feature type="chain" id="PRO_5026913180" description="Disintegrin and metalloproteinase domain-containing protein B" evidence="7">
    <location>
        <begin position="26"/>
        <end position="811"/>
    </location>
</feature>
<dbReference type="Gene3D" id="3.40.390.10">
    <property type="entry name" value="Collagenase (Catalytic Domain)"/>
    <property type="match status" value="1"/>
</dbReference>
<keyword evidence="7" id="KW-0732">Signal</keyword>
<dbReference type="PROSITE" id="PS50214">
    <property type="entry name" value="DISINTEGRIN_2"/>
    <property type="match status" value="1"/>
</dbReference>
<feature type="domain" description="Disintegrin" evidence="8">
    <location>
        <begin position="523"/>
        <end position="612"/>
    </location>
</feature>
<gene>
    <name evidence="11" type="ORF">K489DRAFT_350722</name>
</gene>
<feature type="compositionally biased region" description="Polar residues" evidence="5">
    <location>
        <begin position="775"/>
        <end position="784"/>
    </location>
</feature>
<comment type="function">
    <text evidence="2">Probable zinc protease.</text>
</comment>
<keyword evidence="10" id="KW-1185">Reference proteome</keyword>
<dbReference type="SUPFAM" id="SSF55486">
    <property type="entry name" value="Metalloproteases ('zincins'), catalytic domain"/>
    <property type="match status" value="1"/>
</dbReference>
<proteinExistence type="predicted"/>
<evidence type="ECO:0000256" key="5">
    <source>
        <dbReference type="SAM" id="MobiDB-lite"/>
    </source>
</evidence>
<evidence type="ECO:0000256" key="2">
    <source>
        <dbReference type="ARBA" id="ARBA00056552"/>
    </source>
</evidence>
<feature type="compositionally biased region" description="Low complexity" evidence="5">
    <location>
        <begin position="754"/>
        <end position="764"/>
    </location>
</feature>
<dbReference type="FunFam" id="4.10.70.10:FF:000003">
    <property type="entry name" value="Disintegrin and metalloproteinase domain-containing protein 17"/>
    <property type="match status" value="1"/>
</dbReference>
<reference evidence="11" key="2">
    <citation type="submission" date="2020-04" db="EMBL/GenBank/DDBJ databases">
        <authorList>
            <consortium name="NCBI Genome Project"/>
        </authorList>
    </citation>
    <scope>NUCLEOTIDE SEQUENCE</scope>
    <source>
        <strain evidence="11">CBS 342.82</strain>
    </source>
</reference>
<reference evidence="11" key="1">
    <citation type="submission" date="2020-01" db="EMBL/GenBank/DDBJ databases">
        <authorList>
            <consortium name="DOE Joint Genome Institute"/>
            <person name="Haridas S."/>
            <person name="Albert R."/>
            <person name="Binder M."/>
            <person name="Bloem J."/>
            <person name="Labutti K."/>
            <person name="Salamov A."/>
            <person name="Andreopoulos B."/>
            <person name="Baker S.E."/>
            <person name="Barry K."/>
            <person name="Bills G."/>
            <person name="Bluhm B.H."/>
            <person name="Cannon C."/>
            <person name="Castanera R."/>
            <person name="Culley D.E."/>
            <person name="Daum C."/>
            <person name="Ezra D."/>
            <person name="Gonzalez J.B."/>
            <person name="Henrissat B."/>
            <person name="Kuo A."/>
            <person name="Liang C."/>
            <person name="Lipzen A."/>
            <person name="Lutzoni F."/>
            <person name="Magnuson J."/>
            <person name="Mondo S."/>
            <person name="Nolan M."/>
            <person name="Ohm R."/>
            <person name="Pangilinan J."/>
            <person name="Park H.-J."/>
            <person name="Ramirez L."/>
            <person name="Alfaro M."/>
            <person name="Sun H."/>
            <person name="Tritt A."/>
            <person name="Yoshinaga Y."/>
            <person name="Zwiers L.-H."/>
            <person name="Turgeon B.G."/>
            <person name="Goodwin S.B."/>
            <person name="Spatafora J.W."/>
            <person name="Crous P.W."/>
            <person name="Grigoriev I.V."/>
        </authorList>
    </citation>
    <scope>NUCLEOTIDE SEQUENCE</scope>
    <source>
        <strain evidence="11">CBS 342.82</strain>
    </source>
</reference>
<keyword evidence="4" id="KW-0479">Metal-binding</keyword>
<evidence type="ECO:0000256" key="6">
    <source>
        <dbReference type="SAM" id="Phobius"/>
    </source>
</evidence>
<feature type="signal peptide" evidence="7">
    <location>
        <begin position="1"/>
        <end position="25"/>
    </location>
</feature>
<protein>
    <recommendedName>
        <fullName evidence="3">Disintegrin and metalloproteinase domain-containing protein B</fullName>
    </recommendedName>
</protein>
<keyword evidence="6" id="KW-1133">Transmembrane helix</keyword>
<evidence type="ECO:0000256" key="7">
    <source>
        <dbReference type="SAM" id="SignalP"/>
    </source>
</evidence>
<dbReference type="SMART" id="SM00050">
    <property type="entry name" value="DISIN"/>
    <property type="match status" value="1"/>
</dbReference>
<keyword evidence="6" id="KW-0472">Membrane</keyword>
<dbReference type="PROSITE" id="PS50215">
    <property type="entry name" value="ADAM_MEPRO"/>
    <property type="match status" value="1"/>
</dbReference>
<feature type="domain" description="Peptidase M12B" evidence="9">
    <location>
        <begin position="282"/>
        <end position="498"/>
    </location>
</feature>
<evidence type="ECO:0000313" key="10">
    <source>
        <dbReference type="Proteomes" id="UP000504637"/>
    </source>
</evidence>
<dbReference type="PANTHER" id="PTHR11905">
    <property type="entry name" value="ADAM A DISINTEGRIN AND METALLOPROTEASE DOMAIN"/>
    <property type="match status" value="1"/>
</dbReference>
<comment type="caution">
    <text evidence="4">Lacks conserved residue(s) required for the propagation of feature annotation.</text>
</comment>
<feature type="binding site" evidence="4">
    <location>
        <position position="439"/>
    </location>
    <ligand>
        <name>Zn(2+)</name>
        <dbReference type="ChEBI" id="CHEBI:29105"/>
        <note>catalytic</note>
    </ligand>
</feature>
<dbReference type="GO" id="GO:0006508">
    <property type="term" value="P:proteolysis"/>
    <property type="evidence" value="ECO:0007669"/>
    <property type="project" value="InterPro"/>
</dbReference>
<feature type="binding site" evidence="4">
    <location>
        <position position="445"/>
    </location>
    <ligand>
        <name>Zn(2+)</name>
        <dbReference type="ChEBI" id="CHEBI:29105"/>
        <note>catalytic</note>
    </ligand>
</feature>
<name>A0A6J3MHA4_9PEZI</name>
<evidence type="ECO:0000256" key="1">
    <source>
        <dbReference type="ARBA" id="ARBA00023157"/>
    </source>
</evidence>
<dbReference type="Pfam" id="PF00200">
    <property type="entry name" value="Disintegrin"/>
    <property type="match status" value="1"/>
</dbReference>
<sequence>MIMRFFSRQSLLLAATLLFTTSVEAHSSARNPISVVSTIQNATISTVTTRVTSLSNFNLLFNIQGDLHVKLRLEPNHDILGEGASVQYLAADGTISRTEVIDRSEHKVFLGDTWVKGLSTGLDQWHSAGWARITVLQDGQKPIFEGVFVVDNVNYHVLTSTSYSQIRHAADPEVVVAANEDEEYMVVWRDSDIMDDIPEHQDLRRQARAEARTCRADELAFNTRPDHPVFLAMAKRSEGFLGRMDFSSLFNKRQLDSTTGGNGPVANLAGVIGSRVGCPTTRKVALVGVATDCTYTSQFSSTDAAKKNALTQMNLASAIWEDTFSITLAVQNIIVSEATCPGTPADATRWNQACSGSVDVNLRLDYFSTWRGAQKDSNSHWTLFTTCNTATTVGLAWLGQSCAVGSHTQADGHINAGANVVVRTSGASEWQIVAHETGHTFGAVHDCDSGMCQDKNFVASSQCCPLSSTQCDAGAKYIMNPSSGSNLNTFSLCSVGNVCTALARNAINSTCLTDNRRVVTVSDPICGNGIVEQGEDCDCGGTASCGDNRCCNPTTCKFTTGSVCDDRNEDCCRSCQFASASTVCRASTGVCDPQETCSGTSPLCPTDVKTPNGDSCGNGLQCASGQCTSRDQQCKTVMGGQYALGNDTNACDSGSCTISCTSSAFGPGQCYKINQYFLDGTSCDNGGKCYNGQCQGGSFSGWFEQNRALVLGIACGVGGIIVISILVCLVRCCRGRQRHQPVSQMSPTGPPPNGWQGWQQQPPMRQQPPPPNQGWYNQGSSPTQRYDDGQWGGPPIPAPGYATRTPTVRYA</sequence>
<dbReference type="GeneID" id="54360231"/>
<evidence type="ECO:0000313" key="11">
    <source>
        <dbReference type="RefSeq" id="XP_033463308.1"/>
    </source>
</evidence>
<dbReference type="OrthoDB" id="5951731at2759"/>
<dbReference type="InterPro" id="IPR001590">
    <property type="entry name" value="Peptidase_M12B"/>
</dbReference>
<feature type="binding site" evidence="4">
    <location>
        <position position="435"/>
    </location>
    <ligand>
        <name>Zn(2+)</name>
        <dbReference type="ChEBI" id="CHEBI:29105"/>
        <note>catalytic</note>
    </ligand>
</feature>
<keyword evidence="4" id="KW-0862">Zinc</keyword>
<dbReference type="PANTHER" id="PTHR11905:SF159">
    <property type="entry name" value="ADAM METALLOPROTEASE"/>
    <property type="match status" value="1"/>
</dbReference>
<feature type="transmembrane region" description="Helical" evidence="6">
    <location>
        <begin position="708"/>
        <end position="730"/>
    </location>
</feature>
<dbReference type="AlphaFoldDB" id="A0A6J3MHA4"/>
<accession>A0A6J3MHA4</accession>
<dbReference type="Pfam" id="PF13688">
    <property type="entry name" value="Reprolysin_5"/>
    <property type="match status" value="1"/>
</dbReference>
<evidence type="ECO:0000256" key="3">
    <source>
        <dbReference type="ARBA" id="ARBA00074021"/>
    </source>
</evidence>
<feature type="region of interest" description="Disordered" evidence="5">
    <location>
        <begin position="740"/>
        <end position="811"/>
    </location>
</feature>